<protein>
    <submittedName>
        <fullName evidence="1">Uncharacterized protein</fullName>
    </submittedName>
</protein>
<gene>
    <name evidence="1" type="ORF">HNAJ_LOCUS1933</name>
</gene>
<dbReference type="Proteomes" id="UP000278807">
    <property type="component" value="Unassembled WGS sequence"/>
</dbReference>
<dbReference type="AlphaFoldDB" id="A0A3P7ST35"/>
<proteinExistence type="predicted"/>
<reference evidence="1 2" key="1">
    <citation type="submission" date="2018-11" db="EMBL/GenBank/DDBJ databases">
        <authorList>
            <consortium name="Pathogen Informatics"/>
        </authorList>
    </citation>
    <scope>NUCLEOTIDE SEQUENCE [LARGE SCALE GENOMIC DNA]</scope>
</reference>
<sequence>MQYFDVITKSLLFEEFGSSATNCSLRQGRSSPEVRRTFKGREDCKMRVLITPCRVSLRADHEHIGYRV</sequence>
<organism evidence="1 2">
    <name type="scientific">Rodentolepis nana</name>
    <name type="common">Dwarf tapeworm</name>
    <name type="synonym">Hymenolepis nana</name>
    <dbReference type="NCBI Taxonomy" id="102285"/>
    <lineage>
        <taxon>Eukaryota</taxon>
        <taxon>Metazoa</taxon>
        <taxon>Spiralia</taxon>
        <taxon>Lophotrochozoa</taxon>
        <taxon>Platyhelminthes</taxon>
        <taxon>Cestoda</taxon>
        <taxon>Eucestoda</taxon>
        <taxon>Cyclophyllidea</taxon>
        <taxon>Hymenolepididae</taxon>
        <taxon>Rodentolepis</taxon>
    </lineage>
</organism>
<evidence type="ECO:0000313" key="1">
    <source>
        <dbReference type="EMBL" id="VDN97792.1"/>
    </source>
</evidence>
<accession>A0A3P7ST35</accession>
<keyword evidence="2" id="KW-1185">Reference proteome</keyword>
<name>A0A3P7ST35_RODNA</name>
<evidence type="ECO:0000313" key="2">
    <source>
        <dbReference type="Proteomes" id="UP000278807"/>
    </source>
</evidence>
<dbReference type="EMBL" id="UZAE01000846">
    <property type="protein sequence ID" value="VDN97792.1"/>
    <property type="molecule type" value="Genomic_DNA"/>
</dbReference>